<accession>A0A7X3LUF6</accession>
<evidence type="ECO:0000256" key="2">
    <source>
        <dbReference type="SAM" id="SignalP"/>
    </source>
</evidence>
<comment type="caution">
    <text evidence="3">The sequence shown here is derived from an EMBL/GenBank/DDBJ whole genome shotgun (WGS) entry which is preliminary data.</text>
</comment>
<dbReference type="InterPro" id="IPR007407">
    <property type="entry name" value="DUF459"/>
</dbReference>
<reference evidence="3 4" key="1">
    <citation type="submission" date="2019-12" db="EMBL/GenBank/DDBJ databases">
        <authorList>
            <person name="Li M."/>
        </authorList>
    </citation>
    <scope>NUCLEOTIDE SEQUENCE [LARGE SCALE GENOMIC DNA]</scope>
    <source>
        <strain evidence="3 4">GBMRC 2046</strain>
    </source>
</reference>
<feature type="compositionally biased region" description="Basic and acidic residues" evidence="1">
    <location>
        <begin position="81"/>
        <end position="92"/>
    </location>
</feature>
<feature type="signal peptide" evidence="2">
    <location>
        <begin position="1"/>
        <end position="26"/>
    </location>
</feature>
<keyword evidence="4" id="KW-1185">Reference proteome</keyword>
<organism evidence="3 4">
    <name type="scientific">Stappia sediminis</name>
    <dbReference type="NCBI Taxonomy" id="2692190"/>
    <lineage>
        <taxon>Bacteria</taxon>
        <taxon>Pseudomonadati</taxon>
        <taxon>Pseudomonadota</taxon>
        <taxon>Alphaproteobacteria</taxon>
        <taxon>Hyphomicrobiales</taxon>
        <taxon>Stappiaceae</taxon>
        <taxon>Stappia</taxon>
    </lineage>
</organism>
<dbReference type="Gene3D" id="3.40.50.1110">
    <property type="entry name" value="SGNH hydrolase"/>
    <property type="match status" value="1"/>
</dbReference>
<proteinExistence type="predicted"/>
<dbReference type="GO" id="GO:0016788">
    <property type="term" value="F:hydrolase activity, acting on ester bonds"/>
    <property type="evidence" value="ECO:0007669"/>
    <property type="project" value="UniProtKB-ARBA"/>
</dbReference>
<gene>
    <name evidence="3" type="ORF">GR183_10375</name>
</gene>
<protein>
    <submittedName>
        <fullName evidence="3">DUF459 domain-containing protein</fullName>
    </submittedName>
</protein>
<feature type="region of interest" description="Disordered" evidence="1">
    <location>
        <begin position="63"/>
        <end position="92"/>
    </location>
</feature>
<dbReference type="Pfam" id="PF04311">
    <property type="entry name" value="DUF459"/>
    <property type="match status" value="1"/>
</dbReference>
<keyword evidence="2" id="KW-0732">Signal</keyword>
<sequence>MTVSRFRRGRLLLALLAAFLAGALVATDPAFAQKRLPPEPNNSFSFNPLKPLLNLFGVRERRPRRQLRQDQTQSSQQQQQRRREPAKPKIVEEPKDEDARIVLVVGDNMADGLSEGLVAAYAETPSIKVEKLIFKDKGLVNQPEPDYQTRIQQILQGRDIAIVVMFVGTDDVRDIASGAGKLEFRGEAWEEAYKRRVDKLVKTVSFYQTPLVWVGLPPTKVTATRTSFAYLNGLSKARAEASGAIFVDIWDVFLSEDGKYTSYGPDVEGQKRRLRDGAGFGFTWSGYRKVAFFCEREISRVIGSSGAFAFDGVEDDPNFIVLTGRTTSPENELAGGDGGLPEPVAETVQHRLIVKGEALPPVIGRVDDFRVGSP</sequence>
<dbReference type="Proteomes" id="UP000433101">
    <property type="component" value="Unassembled WGS sequence"/>
</dbReference>
<dbReference type="EMBL" id="WUMV01000003">
    <property type="protein sequence ID" value="MXN65306.1"/>
    <property type="molecule type" value="Genomic_DNA"/>
</dbReference>
<feature type="compositionally biased region" description="Low complexity" evidence="1">
    <location>
        <begin position="69"/>
        <end position="79"/>
    </location>
</feature>
<evidence type="ECO:0000313" key="4">
    <source>
        <dbReference type="Proteomes" id="UP000433101"/>
    </source>
</evidence>
<dbReference type="SUPFAM" id="SSF52266">
    <property type="entry name" value="SGNH hydrolase"/>
    <property type="match status" value="1"/>
</dbReference>
<evidence type="ECO:0000313" key="3">
    <source>
        <dbReference type="EMBL" id="MXN65306.1"/>
    </source>
</evidence>
<dbReference type="RefSeq" id="WP_160775502.1">
    <property type="nucleotide sequence ID" value="NZ_WUMV01000003.1"/>
</dbReference>
<feature type="chain" id="PRO_5031264821" evidence="2">
    <location>
        <begin position="27"/>
        <end position="374"/>
    </location>
</feature>
<name>A0A7X3LUF6_9HYPH</name>
<evidence type="ECO:0000256" key="1">
    <source>
        <dbReference type="SAM" id="MobiDB-lite"/>
    </source>
</evidence>
<dbReference type="InterPro" id="IPR036514">
    <property type="entry name" value="SGNH_hydro_sf"/>
</dbReference>
<dbReference type="AlphaFoldDB" id="A0A7X3LUF6"/>